<dbReference type="PROSITE" id="PS50995">
    <property type="entry name" value="HTH_MARR_2"/>
    <property type="match status" value="1"/>
</dbReference>
<dbReference type="GO" id="GO:0003677">
    <property type="term" value="F:DNA binding"/>
    <property type="evidence" value="ECO:0007669"/>
    <property type="project" value="UniProtKB-KW"/>
</dbReference>
<organism evidence="5 6">
    <name type="scientific">Runella defluvii</name>
    <dbReference type="NCBI Taxonomy" id="370973"/>
    <lineage>
        <taxon>Bacteria</taxon>
        <taxon>Pseudomonadati</taxon>
        <taxon>Bacteroidota</taxon>
        <taxon>Cytophagia</taxon>
        <taxon>Cytophagales</taxon>
        <taxon>Spirosomataceae</taxon>
        <taxon>Runella</taxon>
    </lineage>
</organism>
<keyword evidence="3" id="KW-0804">Transcription</keyword>
<dbReference type="InterPro" id="IPR036388">
    <property type="entry name" value="WH-like_DNA-bd_sf"/>
</dbReference>
<proteinExistence type="predicted"/>
<dbReference type="Proteomes" id="UP000541352">
    <property type="component" value="Unassembled WGS sequence"/>
</dbReference>
<evidence type="ECO:0000259" key="4">
    <source>
        <dbReference type="PROSITE" id="PS50995"/>
    </source>
</evidence>
<dbReference type="SUPFAM" id="SSF46785">
    <property type="entry name" value="Winged helix' DNA-binding domain"/>
    <property type="match status" value="1"/>
</dbReference>
<evidence type="ECO:0000256" key="1">
    <source>
        <dbReference type="ARBA" id="ARBA00023015"/>
    </source>
</evidence>
<comment type="caution">
    <text evidence="5">The sequence shown here is derived from an EMBL/GenBank/DDBJ whole genome shotgun (WGS) entry which is preliminary data.</text>
</comment>
<keyword evidence="1" id="KW-0805">Transcription regulation</keyword>
<dbReference type="InterPro" id="IPR000835">
    <property type="entry name" value="HTH_MarR-typ"/>
</dbReference>
<dbReference type="Gene3D" id="1.10.10.10">
    <property type="entry name" value="Winged helix-like DNA-binding domain superfamily/Winged helix DNA-binding domain"/>
    <property type="match status" value="1"/>
</dbReference>
<dbReference type="InterPro" id="IPR036390">
    <property type="entry name" value="WH_DNA-bd_sf"/>
</dbReference>
<evidence type="ECO:0000256" key="2">
    <source>
        <dbReference type="ARBA" id="ARBA00023125"/>
    </source>
</evidence>
<dbReference type="SMART" id="SM00347">
    <property type="entry name" value="HTH_MARR"/>
    <property type="match status" value="1"/>
</dbReference>
<gene>
    <name evidence="5" type="ORF">FHS57_004640</name>
</gene>
<dbReference type="PANTHER" id="PTHR42756">
    <property type="entry name" value="TRANSCRIPTIONAL REGULATOR, MARR"/>
    <property type="match status" value="1"/>
</dbReference>
<keyword evidence="2 5" id="KW-0238">DNA-binding</keyword>
<reference evidence="5 6" key="1">
    <citation type="submission" date="2020-08" db="EMBL/GenBank/DDBJ databases">
        <title>Genomic Encyclopedia of Type Strains, Phase IV (KMG-IV): sequencing the most valuable type-strain genomes for metagenomic binning, comparative biology and taxonomic classification.</title>
        <authorList>
            <person name="Goeker M."/>
        </authorList>
    </citation>
    <scope>NUCLEOTIDE SEQUENCE [LARGE SCALE GENOMIC DNA]</scope>
    <source>
        <strain evidence="5 6">DSM 17976</strain>
    </source>
</reference>
<dbReference type="RefSeq" id="WP_183977701.1">
    <property type="nucleotide sequence ID" value="NZ_JACIBY010000011.1"/>
</dbReference>
<dbReference type="PANTHER" id="PTHR42756:SF1">
    <property type="entry name" value="TRANSCRIPTIONAL REPRESSOR OF EMRAB OPERON"/>
    <property type="match status" value="1"/>
</dbReference>
<evidence type="ECO:0000313" key="5">
    <source>
        <dbReference type="EMBL" id="MBB3840620.1"/>
    </source>
</evidence>
<protein>
    <submittedName>
        <fullName evidence="5">DNA-binding MarR family transcriptional regulator</fullName>
    </submittedName>
</protein>
<name>A0A7W5ZNH8_9BACT</name>
<dbReference type="EMBL" id="JACIBY010000011">
    <property type="protein sequence ID" value="MBB3840620.1"/>
    <property type="molecule type" value="Genomic_DNA"/>
</dbReference>
<dbReference type="Pfam" id="PF12802">
    <property type="entry name" value="MarR_2"/>
    <property type="match status" value="1"/>
</dbReference>
<dbReference type="AlphaFoldDB" id="A0A7W5ZNH8"/>
<dbReference type="GO" id="GO:0003700">
    <property type="term" value="F:DNA-binding transcription factor activity"/>
    <property type="evidence" value="ECO:0007669"/>
    <property type="project" value="InterPro"/>
</dbReference>
<sequence length="161" mass="18496">MEKVLASGRIYSFEKFESMRQRSIGRLLWRLKRHVHLHIAPLLEKRGYTDIKMSSISLLVNIEEEGITSSELAKKLEVTKQAMSKAVKELEETGYVYSCPSEKDARASIIFLDDRGKEFLLDLNEEMQGMQARFEKAVSAKKYNQMVDTMCDLLAVLDAEE</sequence>
<evidence type="ECO:0000256" key="3">
    <source>
        <dbReference type="ARBA" id="ARBA00023163"/>
    </source>
</evidence>
<evidence type="ECO:0000313" key="6">
    <source>
        <dbReference type="Proteomes" id="UP000541352"/>
    </source>
</evidence>
<accession>A0A7W5ZNH8</accession>
<dbReference type="PRINTS" id="PR00598">
    <property type="entry name" value="HTHMARR"/>
</dbReference>
<feature type="domain" description="HTH marR-type" evidence="4">
    <location>
        <begin position="21"/>
        <end position="155"/>
    </location>
</feature>
<keyword evidence="6" id="KW-1185">Reference proteome</keyword>